<evidence type="ECO:0000313" key="2">
    <source>
        <dbReference type="Proteomes" id="UP000326437"/>
    </source>
</evidence>
<proteinExistence type="predicted"/>
<organism evidence="1 2">
    <name type="scientific">Pseudomonas fluorescens</name>
    <dbReference type="NCBI Taxonomy" id="294"/>
    <lineage>
        <taxon>Bacteria</taxon>
        <taxon>Pseudomonadati</taxon>
        <taxon>Pseudomonadota</taxon>
        <taxon>Gammaproteobacteria</taxon>
        <taxon>Pseudomonadales</taxon>
        <taxon>Pseudomonadaceae</taxon>
        <taxon>Pseudomonas</taxon>
    </lineage>
</organism>
<dbReference type="EMBL" id="CABVHO010000081">
    <property type="protein sequence ID" value="VVN63216.1"/>
    <property type="molecule type" value="Genomic_DNA"/>
</dbReference>
<reference evidence="1 2" key="1">
    <citation type="submission" date="2019-09" db="EMBL/GenBank/DDBJ databases">
        <authorList>
            <person name="Chandra G."/>
            <person name="Truman W A."/>
        </authorList>
    </citation>
    <scope>NUCLEOTIDE SEQUENCE [LARGE SCALE GENOMIC DNA]</scope>
    <source>
        <strain evidence="1">PS685</strain>
    </source>
</reference>
<sequence length="210" mass="22237">MYRAGNQGHTGAGFHCCFSQGEAHFSGAVVGDVAHRVDVFLGRACGDQHVLAGQHLTLKTLGGAAHQIIRFEHAAKAHVATGLASGGRAKHAQAAAFEQPGIGLGGRVAPHGLVHRRSDGNRGIRGEHQGGQQVIGQALGKAGNQVSGCRCNQYQVGPLGQLDMPHGRFSRRVEQIQMNGVPGQRLHGQRRDEFAAATGHDNPYFRALVQ</sequence>
<protein>
    <submittedName>
        <fullName evidence="1">Uncharacterized protein</fullName>
    </submittedName>
</protein>
<accession>A0A5E6ZB58</accession>
<name>A0A5E6ZB58_PSEFL</name>
<dbReference type="Proteomes" id="UP000326437">
    <property type="component" value="Unassembled WGS sequence"/>
</dbReference>
<dbReference type="AlphaFoldDB" id="A0A5E6ZB58"/>
<evidence type="ECO:0000313" key="1">
    <source>
        <dbReference type="EMBL" id="VVN63216.1"/>
    </source>
</evidence>
<gene>
    <name evidence="1" type="ORF">PS685_04272</name>
</gene>